<evidence type="ECO:0000313" key="3">
    <source>
        <dbReference type="Proteomes" id="UP000265520"/>
    </source>
</evidence>
<evidence type="ECO:0000313" key="2">
    <source>
        <dbReference type="EMBL" id="MCI48821.1"/>
    </source>
</evidence>
<feature type="compositionally biased region" description="Acidic residues" evidence="1">
    <location>
        <begin position="32"/>
        <end position="50"/>
    </location>
</feature>
<feature type="region of interest" description="Disordered" evidence="1">
    <location>
        <begin position="27"/>
        <end position="56"/>
    </location>
</feature>
<comment type="caution">
    <text evidence="2">The sequence shown here is derived from an EMBL/GenBank/DDBJ whole genome shotgun (WGS) entry which is preliminary data.</text>
</comment>
<proteinExistence type="predicted"/>
<organism evidence="2 3">
    <name type="scientific">Trifolium medium</name>
    <dbReference type="NCBI Taxonomy" id="97028"/>
    <lineage>
        <taxon>Eukaryota</taxon>
        <taxon>Viridiplantae</taxon>
        <taxon>Streptophyta</taxon>
        <taxon>Embryophyta</taxon>
        <taxon>Tracheophyta</taxon>
        <taxon>Spermatophyta</taxon>
        <taxon>Magnoliopsida</taxon>
        <taxon>eudicotyledons</taxon>
        <taxon>Gunneridae</taxon>
        <taxon>Pentapetalae</taxon>
        <taxon>rosids</taxon>
        <taxon>fabids</taxon>
        <taxon>Fabales</taxon>
        <taxon>Fabaceae</taxon>
        <taxon>Papilionoideae</taxon>
        <taxon>50 kb inversion clade</taxon>
        <taxon>NPAAA clade</taxon>
        <taxon>Hologalegina</taxon>
        <taxon>IRL clade</taxon>
        <taxon>Trifolieae</taxon>
        <taxon>Trifolium</taxon>
    </lineage>
</organism>
<name>A0A392SIX0_9FABA</name>
<keyword evidence="3" id="KW-1185">Reference proteome</keyword>
<sequence>CWPQNYDIEDKVSSCARPKFLNHLALDKSSDDSDDELSDDDDESDEDDVSEAMVDKPSAYQILEAWKEMREVDRSLLDSEIDCG</sequence>
<reference evidence="2 3" key="1">
    <citation type="journal article" date="2018" name="Front. Plant Sci.">
        <title>Red Clover (Trifolium pratense) and Zigzag Clover (T. medium) - A Picture of Genomic Similarities and Differences.</title>
        <authorList>
            <person name="Dluhosova J."/>
            <person name="Istvanek J."/>
            <person name="Nedelnik J."/>
            <person name="Repkova J."/>
        </authorList>
    </citation>
    <scope>NUCLEOTIDE SEQUENCE [LARGE SCALE GENOMIC DNA]</scope>
    <source>
        <strain evidence="3">cv. 10/8</strain>
        <tissue evidence="2">Leaf</tissue>
    </source>
</reference>
<accession>A0A392SIX0</accession>
<dbReference type="Proteomes" id="UP000265520">
    <property type="component" value="Unassembled WGS sequence"/>
</dbReference>
<feature type="non-terminal residue" evidence="2">
    <location>
        <position position="1"/>
    </location>
</feature>
<dbReference type="AlphaFoldDB" id="A0A392SIX0"/>
<evidence type="ECO:0000256" key="1">
    <source>
        <dbReference type="SAM" id="MobiDB-lite"/>
    </source>
</evidence>
<protein>
    <submittedName>
        <fullName evidence="2">Pentatricopeptide repeat-containing protein chloroplastic-like</fullName>
    </submittedName>
</protein>
<dbReference type="EMBL" id="LXQA010391896">
    <property type="protein sequence ID" value="MCI48821.1"/>
    <property type="molecule type" value="Genomic_DNA"/>
</dbReference>